<keyword evidence="1" id="KW-1133">Transmembrane helix</keyword>
<evidence type="ECO:0000256" key="1">
    <source>
        <dbReference type="SAM" id="Phobius"/>
    </source>
</evidence>
<accession>A0A8J3NW16</accession>
<proteinExistence type="predicted"/>
<feature type="transmembrane region" description="Helical" evidence="1">
    <location>
        <begin position="12"/>
        <end position="30"/>
    </location>
</feature>
<keyword evidence="1" id="KW-0812">Transmembrane</keyword>
<feature type="transmembrane region" description="Helical" evidence="1">
    <location>
        <begin position="36"/>
        <end position="55"/>
    </location>
</feature>
<evidence type="ECO:0000313" key="2">
    <source>
        <dbReference type="EMBL" id="GIF94527.1"/>
    </source>
</evidence>
<sequence length="65" mass="7392">MTGFLSRVQRRGLWVAFLLMAAYAPFTAWLTDDATWFLSIVVAGLVATVLIADDFERDARRARRD</sequence>
<protein>
    <submittedName>
        <fullName evidence="2">Uncharacterized protein</fullName>
    </submittedName>
</protein>
<name>A0A8J3NW16_9ACTN</name>
<dbReference type="RefSeq" id="WP_239121050.1">
    <property type="nucleotide sequence ID" value="NZ_BAAALB010000061.1"/>
</dbReference>
<dbReference type="Proteomes" id="UP000619293">
    <property type="component" value="Unassembled WGS sequence"/>
</dbReference>
<dbReference type="EMBL" id="BONG01000102">
    <property type="protein sequence ID" value="GIF94527.1"/>
    <property type="molecule type" value="Genomic_DNA"/>
</dbReference>
<gene>
    <name evidence="2" type="ORF">Cch02nite_79710</name>
</gene>
<comment type="caution">
    <text evidence="2">The sequence shown here is derived from an EMBL/GenBank/DDBJ whole genome shotgun (WGS) entry which is preliminary data.</text>
</comment>
<keyword evidence="1" id="KW-0472">Membrane</keyword>
<organism evidence="2 3">
    <name type="scientific">Catellatospora chokoriensis</name>
    <dbReference type="NCBI Taxonomy" id="310353"/>
    <lineage>
        <taxon>Bacteria</taxon>
        <taxon>Bacillati</taxon>
        <taxon>Actinomycetota</taxon>
        <taxon>Actinomycetes</taxon>
        <taxon>Micromonosporales</taxon>
        <taxon>Micromonosporaceae</taxon>
        <taxon>Catellatospora</taxon>
    </lineage>
</organism>
<keyword evidence="3" id="KW-1185">Reference proteome</keyword>
<evidence type="ECO:0000313" key="3">
    <source>
        <dbReference type="Proteomes" id="UP000619293"/>
    </source>
</evidence>
<dbReference type="AlphaFoldDB" id="A0A8J3NW16"/>
<reference evidence="2 3" key="1">
    <citation type="submission" date="2021-01" db="EMBL/GenBank/DDBJ databases">
        <title>Whole genome shotgun sequence of Catellatospora chokoriensis NBRC 107358.</title>
        <authorList>
            <person name="Komaki H."/>
            <person name="Tamura T."/>
        </authorList>
    </citation>
    <scope>NUCLEOTIDE SEQUENCE [LARGE SCALE GENOMIC DNA]</scope>
    <source>
        <strain evidence="2 3">NBRC 107358</strain>
    </source>
</reference>